<gene>
    <name evidence="1" type="ORF">APHIGO_LOCUS6784</name>
</gene>
<dbReference type="Proteomes" id="UP001154329">
    <property type="component" value="Chromosome 2"/>
</dbReference>
<reference evidence="1" key="1">
    <citation type="submission" date="2022-02" db="EMBL/GenBank/DDBJ databases">
        <authorList>
            <person name="King R."/>
        </authorList>
    </citation>
    <scope>NUCLEOTIDE SEQUENCE</scope>
</reference>
<proteinExistence type="predicted"/>
<dbReference type="AlphaFoldDB" id="A0A9P0J300"/>
<reference evidence="1" key="2">
    <citation type="submission" date="2022-10" db="EMBL/GenBank/DDBJ databases">
        <authorList>
            <consortium name="ENA_rothamsted_submissions"/>
            <consortium name="culmorum"/>
            <person name="King R."/>
        </authorList>
    </citation>
    <scope>NUCLEOTIDE SEQUENCE</scope>
</reference>
<sequence>MDNDDQWFSERFKEYVEDTDDLLDPTIEEIVMEMLGKGMVPDFVNLDTMVNESRPLTFAIASLETYFQKFSWDESTKKEIVQFISVVEKHCNQQDLRRHLSIDMLNYTYEIVHGYMRKLNEFDVDQRDQITKAVDSLHGHIMELRRGG</sequence>
<dbReference type="EMBL" id="OU899035">
    <property type="protein sequence ID" value="CAH1725766.1"/>
    <property type="molecule type" value="Genomic_DNA"/>
</dbReference>
<keyword evidence="2" id="KW-1185">Reference proteome</keyword>
<evidence type="ECO:0000313" key="1">
    <source>
        <dbReference type="EMBL" id="CAH1725766.1"/>
    </source>
</evidence>
<organism evidence="1 2">
    <name type="scientific">Aphis gossypii</name>
    <name type="common">Cotton aphid</name>
    <dbReference type="NCBI Taxonomy" id="80765"/>
    <lineage>
        <taxon>Eukaryota</taxon>
        <taxon>Metazoa</taxon>
        <taxon>Ecdysozoa</taxon>
        <taxon>Arthropoda</taxon>
        <taxon>Hexapoda</taxon>
        <taxon>Insecta</taxon>
        <taxon>Pterygota</taxon>
        <taxon>Neoptera</taxon>
        <taxon>Paraneoptera</taxon>
        <taxon>Hemiptera</taxon>
        <taxon>Sternorrhyncha</taxon>
        <taxon>Aphidomorpha</taxon>
        <taxon>Aphidoidea</taxon>
        <taxon>Aphididae</taxon>
        <taxon>Aphidini</taxon>
        <taxon>Aphis</taxon>
        <taxon>Aphis</taxon>
    </lineage>
</organism>
<name>A0A9P0J300_APHGO</name>
<protein>
    <submittedName>
        <fullName evidence="1">Uncharacterized protein</fullName>
    </submittedName>
</protein>
<accession>A0A9P0J300</accession>
<evidence type="ECO:0000313" key="2">
    <source>
        <dbReference type="Proteomes" id="UP001154329"/>
    </source>
</evidence>